<dbReference type="STRING" id="1121439.dsat_2422"/>
<evidence type="ECO:0000313" key="3">
    <source>
        <dbReference type="Proteomes" id="UP000014975"/>
    </source>
</evidence>
<comment type="caution">
    <text evidence="2">The sequence shown here is derived from an EMBL/GenBank/DDBJ whole genome shotgun (WGS) entry which is preliminary data.</text>
</comment>
<organism evidence="2 3">
    <name type="scientific">Alkalidesulfovibrio alkalitolerans DSM 16529</name>
    <dbReference type="NCBI Taxonomy" id="1121439"/>
    <lineage>
        <taxon>Bacteria</taxon>
        <taxon>Pseudomonadati</taxon>
        <taxon>Thermodesulfobacteriota</taxon>
        <taxon>Desulfovibrionia</taxon>
        <taxon>Desulfovibrionales</taxon>
        <taxon>Desulfovibrionaceae</taxon>
        <taxon>Alkalidesulfovibrio</taxon>
    </lineage>
</organism>
<evidence type="ECO:0000256" key="1">
    <source>
        <dbReference type="HAMAP-Rule" id="MF_01187"/>
    </source>
</evidence>
<comment type="similarity">
    <text evidence="1">Belongs to the UPF0434 family.</text>
</comment>
<dbReference type="Pfam" id="PF03966">
    <property type="entry name" value="Trm112p"/>
    <property type="match status" value="1"/>
</dbReference>
<evidence type="ECO:0000313" key="2">
    <source>
        <dbReference type="EMBL" id="EPR35059.1"/>
    </source>
</evidence>
<keyword evidence="3" id="KW-1185">Reference proteome</keyword>
<dbReference type="OrthoDB" id="9812205at2"/>
<proteinExistence type="inferred from homology"/>
<dbReference type="PANTHER" id="PTHR33505:SF4">
    <property type="entry name" value="PROTEIN PREY, MITOCHONDRIAL"/>
    <property type="match status" value="1"/>
</dbReference>
<gene>
    <name evidence="2" type="ORF">dsat_2422</name>
</gene>
<sequence>MALNPELLQILVCPRCKADIELTPEEDGLICRACGVAYPIVDDIPVMLVEEAIPLNEWEEKRPSAKK</sequence>
<dbReference type="GO" id="GO:0005829">
    <property type="term" value="C:cytosol"/>
    <property type="evidence" value="ECO:0007669"/>
    <property type="project" value="TreeGrafter"/>
</dbReference>
<reference evidence="2 3" key="1">
    <citation type="journal article" date="2013" name="Genome Announc.">
        <title>Draft genome sequences for three mercury-methylating, sulfate-reducing bacteria.</title>
        <authorList>
            <person name="Brown S.D."/>
            <person name="Hurt R.A.Jr."/>
            <person name="Gilmour C.C."/>
            <person name="Elias D.A."/>
        </authorList>
    </citation>
    <scope>NUCLEOTIDE SEQUENCE [LARGE SCALE GENOMIC DNA]</scope>
    <source>
        <strain evidence="2 3">DSM 16529</strain>
    </source>
</reference>
<dbReference type="RefSeq" id="WP_020886308.1">
    <property type="nucleotide sequence ID" value="NZ_ATHI01000005.1"/>
</dbReference>
<dbReference type="Proteomes" id="UP000014975">
    <property type="component" value="Unassembled WGS sequence"/>
</dbReference>
<dbReference type="HAMAP" id="MF_01187">
    <property type="entry name" value="UPF0434"/>
    <property type="match status" value="1"/>
</dbReference>
<dbReference type="SUPFAM" id="SSF158997">
    <property type="entry name" value="Trm112p-like"/>
    <property type="match status" value="1"/>
</dbReference>
<accession>S7UM86</accession>
<dbReference type="PANTHER" id="PTHR33505">
    <property type="entry name" value="ZGC:162634"/>
    <property type="match status" value="1"/>
</dbReference>
<dbReference type="AlphaFoldDB" id="S7UM86"/>
<protein>
    <recommendedName>
        <fullName evidence="1">UPF0434 protein dsat_2422</fullName>
    </recommendedName>
</protein>
<dbReference type="InterPro" id="IPR005651">
    <property type="entry name" value="Trm112-like"/>
</dbReference>
<dbReference type="PATRIC" id="fig|1121439.3.peg.817"/>
<dbReference type="Gene3D" id="2.20.25.10">
    <property type="match status" value="1"/>
</dbReference>
<name>S7UM86_9BACT</name>
<dbReference type="eggNOG" id="COG2835">
    <property type="taxonomic scope" value="Bacteria"/>
</dbReference>
<dbReference type="EMBL" id="ATHI01000005">
    <property type="protein sequence ID" value="EPR35059.1"/>
    <property type="molecule type" value="Genomic_DNA"/>
</dbReference>